<keyword evidence="3" id="KW-1185">Reference proteome</keyword>
<feature type="transmembrane region" description="Helical" evidence="1">
    <location>
        <begin position="162"/>
        <end position="180"/>
    </location>
</feature>
<feature type="transmembrane region" description="Helical" evidence="1">
    <location>
        <begin position="122"/>
        <end position="146"/>
    </location>
</feature>
<dbReference type="OrthoDB" id="36967at2157"/>
<dbReference type="RefSeq" id="WP_110271397.1">
    <property type="nucleotide sequence ID" value="NZ_CP029289.2"/>
</dbReference>
<protein>
    <submittedName>
        <fullName evidence="2">Uncharacterized protein</fullName>
    </submittedName>
</protein>
<name>A0A2U9IHL5_9CREN</name>
<feature type="transmembrane region" description="Helical" evidence="1">
    <location>
        <begin position="186"/>
        <end position="206"/>
    </location>
</feature>
<keyword evidence="1" id="KW-0472">Membrane</keyword>
<sequence>MKLSKNFQIFRLIFRERYREPTIEIVFPFMIASNIFLPAFLERGFFQTYAIVLALFPIISVSETIAFALGLRNIIFVTGNHIYRGSIIPFLMLPIKRNAIFFMTYFSDVIFPYILWLSSLEFYLIISGIYVPSIIIITFTCGYFFIENIIYLISLTFKSEGISTLLSIFTSGIIFIFGGILNYELIISNSSLLLLSSFSNPFIVLLAQYEENKNMLNFLLSGLLIEILILTFALLYSYIRFVRLEI</sequence>
<gene>
    <name evidence="2" type="ORF">DFR85_13900</name>
</gene>
<feature type="transmembrane region" description="Helical" evidence="1">
    <location>
        <begin position="218"/>
        <end position="239"/>
    </location>
</feature>
<dbReference type="EMBL" id="CP029289">
    <property type="protein sequence ID" value="AWR95519.1"/>
    <property type="molecule type" value="Genomic_DNA"/>
</dbReference>
<feature type="transmembrane region" description="Helical" evidence="1">
    <location>
        <begin position="21"/>
        <end position="41"/>
    </location>
</feature>
<keyword evidence="1" id="KW-1133">Transmembrane helix</keyword>
<evidence type="ECO:0000313" key="2">
    <source>
        <dbReference type="EMBL" id="AWR95519.1"/>
    </source>
</evidence>
<reference evidence="2 3" key="1">
    <citation type="submission" date="2018-05" db="EMBL/GenBank/DDBJ databases">
        <title>Complete Genome Sequences of Extremely Thermoacidophilic, Metal-Mobilizing Type-Strain Members of the Archaeal Family Sulfolobaceae: Acidianus brierleyi DSM-1651T, Acidianus sulfidivorans DSM-18786T, Metallosphaera hakonensis DSM-7519T, and Metallosphaera prunae DSM-10039T.</title>
        <authorList>
            <person name="Counts J.A."/>
            <person name="Kelly R.M."/>
        </authorList>
    </citation>
    <scope>NUCLEOTIDE SEQUENCE [LARGE SCALE GENOMIC DNA]</scope>
    <source>
        <strain evidence="2 3">DSM 1651</strain>
    </source>
</reference>
<accession>A0A2U9IHL5</accession>
<feature type="transmembrane region" description="Helical" evidence="1">
    <location>
        <begin position="98"/>
        <end position="116"/>
    </location>
</feature>
<dbReference type="KEGG" id="abri:DFR85_13900"/>
<evidence type="ECO:0000313" key="3">
    <source>
        <dbReference type="Proteomes" id="UP000248044"/>
    </source>
</evidence>
<dbReference type="GeneID" id="36833270"/>
<dbReference type="Proteomes" id="UP000248044">
    <property type="component" value="Chromosome"/>
</dbReference>
<evidence type="ECO:0000256" key="1">
    <source>
        <dbReference type="SAM" id="Phobius"/>
    </source>
</evidence>
<keyword evidence="1" id="KW-0812">Transmembrane</keyword>
<feature type="transmembrane region" description="Helical" evidence="1">
    <location>
        <begin position="47"/>
        <end position="77"/>
    </location>
</feature>
<organism evidence="2 3">
    <name type="scientific">Acidianus brierleyi</name>
    <dbReference type="NCBI Taxonomy" id="41673"/>
    <lineage>
        <taxon>Archaea</taxon>
        <taxon>Thermoproteota</taxon>
        <taxon>Thermoprotei</taxon>
        <taxon>Sulfolobales</taxon>
        <taxon>Sulfolobaceae</taxon>
        <taxon>Acidianus</taxon>
    </lineage>
</organism>
<dbReference type="AlphaFoldDB" id="A0A2U9IHL5"/>
<proteinExistence type="predicted"/>